<comment type="caution">
    <text evidence="2">The sequence shown here is derived from an EMBL/GenBank/DDBJ whole genome shotgun (WGS) entry which is preliminary data.</text>
</comment>
<name>A0ABR4ELP9_9PEZI</name>
<evidence type="ECO:0000313" key="3">
    <source>
        <dbReference type="Proteomes" id="UP001600888"/>
    </source>
</evidence>
<dbReference type="Proteomes" id="UP001600888">
    <property type="component" value="Unassembled WGS sequence"/>
</dbReference>
<keyword evidence="3" id="KW-1185">Reference proteome</keyword>
<feature type="region of interest" description="Disordered" evidence="1">
    <location>
        <begin position="1"/>
        <end position="28"/>
    </location>
</feature>
<evidence type="ECO:0000313" key="2">
    <source>
        <dbReference type="EMBL" id="KAL2283348.1"/>
    </source>
</evidence>
<organism evidence="2 3">
    <name type="scientific">Diaporthe vaccinii</name>
    <dbReference type="NCBI Taxonomy" id="105482"/>
    <lineage>
        <taxon>Eukaryota</taxon>
        <taxon>Fungi</taxon>
        <taxon>Dikarya</taxon>
        <taxon>Ascomycota</taxon>
        <taxon>Pezizomycotina</taxon>
        <taxon>Sordariomycetes</taxon>
        <taxon>Sordariomycetidae</taxon>
        <taxon>Diaporthales</taxon>
        <taxon>Diaporthaceae</taxon>
        <taxon>Diaporthe</taxon>
        <taxon>Diaporthe eres species complex</taxon>
    </lineage>
</organism>
<feature type="region of interest" description="Disordered" evidence="1">
    <location>
        <begin position="51"/>
        <end position="77"/>
    </location>
</feature>
<evidence type="ECO:0000256" key="1">
    <source>
        <dbReference type="SAM" id="MobiDB-lite"/>
    </source>
</evidence>
<reference evidence="2 3" key="1">
    <citation type="submission" date="2024-03" db="EMBL/GenBank/DDBJ databases">
        <title>A high-quality draft genome sequence of Diaporthe vaccinii, a causative agent of upright dieback and viscid rot disease in cranberry plants.</title>
        <authorList>
            <person name="Sarrasin M."/>
            <person name="Lang B.F."/>
            <person name="Burger G."/>
        </authorList>
    </citation>
    <scope>NUCLEOTIDE SEQUENCE [LARGE SCALE GENOMIC DNA]</scope>
    <source>
        <strain evidence="2 3">IS7</strain>
    </source>
</reference>
<accession>A0ABR4ELP9</accession>
<proteinExistence type="predicted"/>
<protein>
    <submittedName>
        <fullName evidence="2">Uncharacterized protein</fullName>
    </submittedName>
</protein>
<sequence>MALAGRVRSLSRAHPISHPVDSHETPGRRALDNLPSWLHLSFPALLLRPHAPRARTPSRPHGSPGHAAAPSFAHLPFPDPCPSHRFLS</sequence>
<dbReference type="EMBL" id="JBAWTH010000043">
    <property type="protein sequence ID" value="KAL2283348.1"/>
    <property type="molecule type" value="Genomic_DNA"/>
</dbReference>
<gene>
    <name evidence="2" type="ORF">FJTKL_09968</name>
</gene>